<evidence type="ECO:0000256" key="1">
    <source>
        <dbReference type="SAM" id="Coils"/>
    </source>
</evidence>
<feature type="coiled-coil region" evidence="1">
    <location>
        <begin position="282"/>
        <end position="316"/>
    </location>
</feature>
<comment type="caution">
    <text evidence="3">The sequence shown here is derived from an EMBL/GenBank/DDBJ whole genome shotgun (WGS) entry which is preliminary data.</text>
</comment>
<dbReference type="Proteomes" id="UP000053317">
    <property type="component" value="Unassembled WGS sequence"/>
</dbReference>
<name>A0A0G2G3J9_PHACM</name>
<dbReference type="Gene3D" id="1.20.5.1160">
    <property type="entry name" value="Vasodilator-stimulated phosphoprotein"/>
    <property type="match status" value="1"/>
</dbReference>
<sequence length="357" mass="39875">MPRNEEHRQQYYPYQSFSQVSPSPRDTASPWITSFAAPPRPPEPLSPSTYPGSAGQILPSPTSGLYLTSPTSSKLPVEPSHSPPQHATSFVTNIARTTHLQDLQHEVSKKTLALTTLRKEHEALLAAYGRQQTRCTTLEKKTRVSDNEINDLTEERIRLQTQVEMLESQVEDLIRVREEAHKQSVANSAQYMQIMTMSSKLQAQGAEEARMWKLEREQWEKEKSVFIKKIADLESKAVSGDAIRDTGGISRIGLDYTNVEVPPSSPPADLSTSVTCTSTDPLGLLQFENADLKRTIETLEAKIQQMSTEAEEIDRAMNSMMRIRRRLTDITEPCASHADSTLQLAGASVSLENRDVP</sequence>
<feature type="region of interest" description="Disordered" evidence="2">
    <location>
        <begin position="1"/>
        <end position="87"/>
    </location>
</feature>
<reference evidence="3 4" key="1">
    <citation type="submission" date="2015-05" db="EMBL/GenBank/DDBJ databases">
        <title>Distinctive expansion of gene families associated with plant cell wall degradation and secondary metabolism in the genomes of grapevine trunk pathogens.</title>
        <authorList>
            <person name="Lawrence D.P."/>
            <person name="Travadon R."/>
            <person name="Rolshausen P.E."/>
            <person name="Baumgartner K."/>
        </authorList>
    </citation>
    <scope>NUCLEOTIDE SEQUENCE [LARGE SCALE GENOMIC DNA]</scope>
    <source>
        <strain evidence="3">UCRPC4</strain>
    </source>
</reference>
<feature type="coiled-coil region" evidence="1">
    <location>
        <begin position="149"/>
        <end position="183"/>
    </location>
</feature>
<keyword evidence="1" id="KW-0175">Coiled coil</keyword>
<accession>A0A0G2G3J9</accession>
<keyword evidence="4" id="KW-1185">Reference proteome</keyword>
<protein>
    <submittedName>
        <fullName evidence="3">Putative spx domain-containing protein</fullName>
    </submittedName>
</protein>
<evidence type="ECO:0000313" key="4">
    <source>
        <dbReference type="Proteomes" id="UP000053317"/>
    </source>
</evidence>
<reference evidence="3 4" key="2">
    <citation type="submission" date="2015-05" db="EMBL/GenBank/DDBJ databases">
        <authorList>
            <person name="Morales-Cruz A."/>
            <person name="Amrine K.C."/>
            <person name="Cantu D."/>
        </authorList>
    </citation>
    <scope>NUCLEOTIDE SEQUENCE [LARGE SCALE GENOMIC DNA]</scope>
    <source>
        <strain evidence="3">UCRPC4</strain>
    </source>
</reference>
<evidence type="ECO:0000256" key="2">
    <source>
        <dbReference type="SAM" id="MobiDB-lite"/>
    </source>
</evidence>
<organism evidence="3 4">
    <name type="scientific">Phaeomoniella chlamydospora</name>
    <name type="common">Phaeoacremonium chlamydosporum</name>
    <dbReference type="NCBI Taxonomy" id="158046"/>
    <lineage>
        <taxon>Eukaryota</taxon>
        <taxon>Fungi</taxon>
        <taxon>Dikarya</taxon>
        <taxon>Ascomycota</taxon>
        <taxon>Pezizomycotina</taxon>
        <taxon>Eurotiomycetes</taxon>
        <taxon>Chaetothyriomycetidae</taxon>
        <taxon>Phaeomoniellales</taxon>
        <taxon>Phaeomoniellaceae</taxon>
        <taxon>Phaeomoniella</taxon>
    </lineage>
</organism>
<feature type="compositionally biased region" description="Polar residues" evidence="2">
    <location>
        <begin position="12"/>
        <end position="32"/>
    </location>
</feature>
<dbReference type="AlphaFoldDB" id="A0A0G2G3J9"/>
<dbReference type="OrthoDB" id="4540864at2759"/>
<feature type="compositionally biased region" description="Polar residues" evidence="2">
    <location>
        <begin position="59"/>
        <end position="74"/>
    </location>
</feature>
<gene>
    <name evidence="3" type="ORF">UCRPC4_g04968</name>
</gene>
<dbReference type="EMBL" id="LCWF01000123">
    <property type="protein sequence ID" value="KKY18398.1"/>
    <property type="molecule type" value="Genomic_DNA"/>
</dbReference>
<evidence type="ECO:0000313" key="3">
    <source>
        <dbReference type="EMBL" id="KKY18398.1"/>
    </source>
</evidence>
<proteinExistence type="predicted"/>